<dbReference type="SUPFAM" id="SSF52402">
    <property type="entry name" value="Adenine nucleotide alpha hydrolases-like"/>
    <property type="match status" value="1"/>
</dbReference>
<accession>E5XN02</accession>
<evidence type="ECO:0000259" key="2">
    <source>
        <dbReference type="Pfam" id="PF00582"/>
    </source>
</evidence>
<sequence>MKEVEEVALYRSVVVGTDGSESSFRAVERAAEVAGAAGATLYIATAYQQQGGSSSGPASDALKGEAFQITGNAPAYEILHSAADRARNAGAQRIEERAIADKNPVDALIDLVIGVKADLLVVGNRGLSSITGRILGSVPSDVARKADIDVLIVHTV</sequence>
<dbReference type="PANTHER" id="PTHR46268">
    <property type="entry name" value="STRESS RESPONSE PROTEIN NHAX"/>
    <property type="match status" value="1"/>
</dbReference>
<dbReference type="eggNOG" id="COG0589">
    <property type="taxonomic scope" value="Bacteria"/>
</dbReference>
<evidence type="ECO:0000313" key="4">
    <source>
        <dbReference type="Proteomes" id="UP000004816"/>
    </source>
</evidence>
<name>E5XN02_SEGRC</name>
<gene>
    <name evidence="3" type="ORF">HMPREF9336_00872</name>
</gene>
<dbReference type="PRINTS" id="PR01438">
    <property type="entry name" value="UNVRSLSTRESS"/>
</dbReference>
<dbReference type="STRING" id="679197.HMPREF9336_00872"/>
<feature type="domain" description="UspA" evidence="2">
    <location>
        <begin position="10"/>
        <end position="154"/>
    </location>
</feature>
<dbReference type="PANTHER" id="PTHR46268:SF6">
    <property type="entry name" value="UNIVERSAL STRESS PROTEIN UP12"/>
    <property type="match status" value="1"/>
</dbReference>
<organism evidence="3 4">
    <name type="scientific">Segniliparus rugosus (strain ATCC BAA-974 / DSM 45345 / CCUG 50838 / CIP 108380 / JCM 13579 / CDC 945)</name>
    <dbReference type="NCBI Taxonomy" id="679197"/>
    <lineage>
        <taxon>Bacteria</taxon>
        <taxon>Bacillati</taxon>
        <taxon>Actinomycetota</taxon>
        <taxon>Actinomycetes</taxon>
        <taxon>Mycobacteriales</taxon>
        <taxon>Segniliparaceae</taxon>
        <taxon>Segniliparus</taxon>
    </lineage>
</organism>
<proteinExistence type="inferred from homology"/>
<reference evidence="3 4" key="1">
    <citation type="journal article" date="2011" name="Stand. Genomic Sci.">
        <title>High quality draft genome sequence of Segniliparus rugosus CDC 945(T)= (ATCC BAA-974(T)).</title>
        <authorList>
            <person name="Earl A.M."/>
            <person name="Desjardins C.A."/>
            <person name="Fitzgerald M.G."/>
            <person name="Arachchi H.M."/>
            <person name="Zeng Q."/>
            <person name="Mehta T."/>
            <person name="Griggs A."/>
            <person name="Birren B.W."/>
            <person name="Toney N.C."/>
            <person name="Carr J."/>
            <person name="Posey J."/>
            <person name="Butler W.R."/>
        </authorList>
    </citation>
    <scope>NUCLEOTIDE SEQUENCE [LARGE SCALE GENOMIC DNA]</scope>
    <source>
        <strain evidence="4">ATCC BAA-974 / DSM 45345 / CCUG 50838 / CIP 108380 / JCM 13579 / CDC 945</strain>
    </source>
</reference>
<dbReference type="HOGENOM" id="CLU_049301_16_4_11"/>
<dbReference type="InterPro" id="IPR006015">
    <property type="entry name" value="Universal_stress_UspA"/>
</dbReference>
<dbReference type="InterPro" id="IPR006016">
    <property type="entry name" value="UspA"/>
</dbReference>
<evidence type="ECO:0000313" key="3">
    <source>
        <dbReference type="EMBL" id="EFV14260.2"/>
    </source>
</evidence>
<comment type="similarity">
    <text evidence="1">Belongs to the universal stress protein A family.</text>
</comment>
<dbReference type="Gene3D" id="3.40.50.620">
    <property type="entry name" value="HUPs"/>
    <property type="match status" value="1"/>
</dbReference>
<comment type="caution">
    <text evidence="3">The sequence shown here is derived from an EMBL/GenBank/DDBJ whole genome shotgun (WGS) entry which is preliminary data.</text>
</comment>
<keyword evidence="4" id="KW-1185">Reference proteome</keyword>
<dbReference type="AlphaFoldDB" id="E5XN02"/>
<dbReference type="Pfam" id="PF00582">
    <property type="entry name" value="Usp"/>
    <property type="match status" value="1"/>
</dbReference>
<evidence type="ECO:0000256" key="1">
    <source>
        <dbReference type="ARBA" id="ARBA00008791"/>
    </source>
</evidence>
<dbReference type="EMBL" id="ACZI02000003">
    <property type="protein sequence ID" value="EFV14260.2"/>
    <property type="molecule type" value="Genomic_DNA"/>
</dbReference>
<dbReference type="CDD" id="cd00293">
    <property type="entry name" value="USP-like"/>
    <property type="match status" value="1"/>
</dbReference>
<dbReference type="Proteomes" id="UP000004816">
    <property type="component" value="Unassembled WGS sequence"/>
</dbReference>
<dbReference type="InterPro" id="IPR014729">
    <property type="entry name" value="Rossmann-like_a/b/a_fold"/>
</dbReference>
<protein>
    <recommendedName>
        <fullName evidence="2">UspA domain-containing protein</fullName>
    </recommendedName>
</protein>